<sequence>MESNNGHNTELESKTFAYTVHYFLPPISNGPEQAGSRG</sequence>
<accession>A0A834M5B2</accession>
<dbReference type="AlphaFoldDB" id="A0A834M5B2"/>
<dbReference type="EMBL" id="JAACXV010013733">
    <property type="protein sequence ID" value="KAF7272621.1"/>
    <property type="molecule type" value="Genomic_DNA"/>
</dbReference>
<name>A0A834M5B2_RHYFE</name>
<gene>
    <name evidence="1" type="ORF">GWI33_014603</name>
</gene>
<feature type="non-terminal residue" evidence="1">
    <location>
        <position position="38"/>
    </location>
</feature>
<reference evidence="1" key="1">
    <citation type="submission" date="2020-08" db="EMBL/GenBank/DDBJ databases">
        <title>Genome sequencing and assembly of the red palm weevil Rhynchophorus ferrugineus.</title>
        <authorList>
            <person name="Dias G.B."/>
            <person name="Bergman C.M."/>
            <person name="Manee M."/>
        </authorList>
    </citation>
    <scope>NUCLEOTIDE SEQUENCE</scope>
    <source>
        <strain evidence="1">AA-2017</strain>
        <tissue evidence="1">Whole larva</tissue>
    </source>
</reference>
<proteinExistence type="predicted"/>
<evidence type="ECO:0000313" key="2">
    <source>
        <dbReference type="Proteomes" id="UP000625711"/>
    </source>
</evidence>
<organism evidence="1 2">
    <name type="scientific">Rhynchophorus ferrugineus</name>
    <name type="common">Red palm weevil</name>
    <name type="synonym">Curculio ferrugineus</name>
    <dbReference type="NCBI Taxonomy" id="354439"/>
    <lineage>
        <taxon>Eukaryota</taxon>
        <taxon>Metazoa</taxon>
        <taxon>Ecdysozoa</taxon>
        <taxon>Arthropoda</taxon>
        <taxon>Hexapoda</taxon>
        <taxon>Insecta</taxon>
        <taxon>Pterygota</taxon>
        <taxon>Neoptera</taxon>
        <taxon>Endopterygota</taxon>
        <taxon>Coleoptera</taxon>
        <taxon>Polyphaga</taxon>
        <taxon>Cucujiformia</taxon>
        <taxon>Curculionidae</taxon>
        <taxon>Dryophthorinae</taxon>
        <taxon>Rhynchophorus</taxon>
    </lineage>
</organism>
<protein>
    <submittedName>
        <fullName evidence="1">Uncharacterized protein</fullName>
    </submittedName>
</protein>
<keyword evidence="2" id="KW-1185">Reference proteome</keyword>
<dbReference type="Proteomes" id="UP000625711">
    <property type="component" value="Unassembled WGS sequence"/>
</dbReference>
<evidence type="ECO:0000313" key="1">
    <source>
        <dbReference type="EMBL" id="KAF7272621.1"/>
    </source>
</evidence>
<comment type="caution">
    <text evidence="1">The sequence shown here is derived from an EMBL/GenBank/DDBJ whole genome shotgun (WGS) entry which is preliminary data.</text>
</comment>